<dbReference type="Gene3D" id="1.10.238.10">
    <property type="entry name" value="EF-hand"/>
    <property type="match status" value="1"/>
</dbReference>
<protein>
    <recommendedName>
        <fullName evidence="2">EF-hand domain-containing protein</fullName>
    </recommendedName>
</protein>
<dbReference type="Pfam" id="PF13499">
    <property type="entry name" value="EF-hand_7"/>
    <property type="match status" value="1"/>
</dbReference>
<accession>A0A814J7S7</accession>
<dbReference type="InterPro" id="IPR011992">
    <property type="entry name" value="EF-hand-dom_pair"/>
</dbReference>
<comment type="caution">
    <text evidence="3">The sequence shown here is derived from an EMBL/GenBank/DDBJ whole genome shotgun (WGS) entry which is preliminary data.</text>
</comment>
<dbReference type="InterPro" id="IPR002048">
    <property type="entry name" value="EF_hand_dom"/>
</dbReference>
<dbReference type="SUPFAM" id="SSF47473">
    <property type="entry name" value="EF-hand"/>
    <property type="match status" value="1"/>
</dbReference>
<feature type="domain" description="EF-hand" evidence="2">
    <location>
        <begin position="122"/>
        <end position="157"/>
    </location>
</feature>
<feature type="signal peptide" evidence="1">
    <location>
        <begin position="1"/>
        <end position="15"/>
    </location>
</feature>
<proteinExistence type="predicted"/>
<sequence>MVFVVVQIVLELVVGDQGGIDVVANNKTNMDIEYIITETIYQNGTGQVAKIDYQFDETLNIDSSTSTPSTSSIARQNKEKRNRQYDVTITREQYQTLSRQILNALSFDAFVNVLRPFIMGYYTNGELERAFYTLDRDRSGTIHIKELSAFLPILNETINNDALNAYVRKVDENFDGNLNYDEFRTLVLRGIGRDIICNHI</sequence>
<keyword evidence="6" id="KW-1185">Reference proteome</keyword>
<evidence type="ECO:0000259" key="2">
    <source>
        <dbReference type="PROSITE" id="PS50222"/>
    </source>
</evidence>
<gene>
    <name evidence="4" type="ORF">JXQ802_LOCUS36416</name>
    <name evidence="3" type="ORF">PYM288_LOCUS16180</name>
</gene>
<dbReference type="CDD" id="cd00051">
    <property type="entry name" value="EFh"/>
    <property type="match status" value="1"/>
</dbReference>
<feature type="chain" id="PRO_5035684472" description="EF-hand domain-containing protein" evidence="1">
    <location>
        <begin position="16"/>
        <end position="200"/>
    </location>
</feature>
<dbReference type="EMBL" id="CAJNOH010000410">
    <property type="protein sequence ID" value="CAF1031882.1"/>
    <property type="molecule type" value="Genomic_DNA"/>
</dbReference>
<dbReference type="Proteomes" id="UP000663870">
    <property type="component" value="Unassembled WGS sequence"/>
</dbReference>
<evidence type="ECO:0000313" key="3">
    <source>
        <dbReference type="EMBL" id="CAF1031882.1"/>
    </source>
</evidence>
<reference evidence="3" key="1">
    <citation type="submission" date="2021-02" db="EMBL/GenBank/DDBJ databases">
        <authorList>
            <person name="Nowell W R."/>
        </authorList>
    </citation>
    <scope>NUCLEOTIDE SEQUENCE</scope>
</reference>
<dbReference type="AlphaFoldDB" id="A0A814J7S7"/>
<dbReference type="PROSITE" id="PS50222">
    <property type="entry name" value="EF_HAND_2"/>
    <property type="match status" value="1"/>
</dbReference>
<keyword evidence="1" id="KW-0732">Signal</keyword>
<organism evidence="3 5">
    <name type="scientific">Rotaria sordida</name>
    <dbReference type="NCBI Taxonomy" id="392033"/>
    <lineage>
        <taxon>Eukaryota</taxon>
        <taxon>Metazoa</taxon>
        <taxon>Spiralia</taxon>
        <taxon>Gnathifera</taxon>
        <taxon>Rotifera</taxon>
        <taxon>Eurotatoria</taxon>
        <taxon>Bdelloidea</taxon>
        <taxon>Philodinida</taxon>
        <taxon>Philodinidae</taxon>
        <taxon>Rotaria</taxon>
    </lineage>
</organism>
<evidence type="ECO:0000313" key="5">
    <source>
        <dbReference type="Proteomes" id="UP000663854"/>
    </source>
</evidence>
<dbReference type="GO" id="GO:0005509">
    <property type="term" value="F:calcium ion binding"/>
    <property type="evidence" value="ECO:0007669"/>
    <property type="project" value="InterPro"/>
</dbReference>
<evidence type="ECO:0000313" key="6">
    <source>
        <dbReference type="Proteomes" id="UP000663870"/>
    </source>
</evidence>
<evidence type="ECO:0000256" key="1">
    <source>
        <dbReference type="SAM" id="SignalP"/>
    </source>
</evidence>
<dbReference type="Proteomes" id="UP000663854">
    <property type="component" value="Unassembled WGS sequence"/>
</dbReference>
<evidence type="ECO:0000313" key="4">
    <source>
        <dbReference type="EMBL" id="CAF1430681.1"/>
    </source>
</evidence>
<name>A0A814J7S7_9BILA</name>
<dbReference type="EMBL" id="CAJNOL010001867">
    <property type="protein sequence ID" value="CAF1430681.1"/>
    <property type="molecule type" value="Genomic_DNA"/>
</dbReference>